<evidence type="ECO:0000313" key="3">
    <source>
        <dbReference type="EMBL" id="MFC5025595.1"/>
    </source>
</evidence>
<evidence type="ECO:0000256" key="2">
    <source>
        <dbReference type="SAM" id="SignalP"/>
    </source>
</evidence>
<feature type="region of interest" description="Disordered" evidence="1">
    <location>
        <begin position="150"/>
        <end position="197"/>
    </location>
</feature>
<dbReference type="RefSeq" id="WP_345690113.1">
    <property type="nucleotide sequence ID" value="NZ_BAABIT010000001.1"/>
</dbReference>
<dbReference type="Proteomes" id="UP001595829">
    <property type="component" value="Unassembled WGS sequence"/>
</dbReference>
<sequence length="277" mass="28543">MQRRAYAPGLAVLLAAITTTLGGCSAGSGTDSSDLDAKSGTADAAAAPPGRYRTLYEPCGSVSRSRLQELLPGTADLPPEQRDRVLRGTAAVTYDTDRRAGCSWKADGPDASHHLMLDFERVVSYDSTVSDDDRAQEVYAGKAADAGLSGLASPTTAPGTPTAPSGQLPQTVAPSPGTAAPSTGTAGPKATASPTRQGLESRLLTGLGDAAFIDDVLAAAGPAAQERTVSVVFRTSNVIVTVRYGAQPSRVGEVPDSKELQDKAQELARALAERFDE</sequence>
<gene>
    <name evidence="3" type="ORF">ACFPM3_26060</name>
</gene>
<name>A0ABV9XMP8_9ACTN</name>
<evidence type="ECO:0000313" key="4">
    <source>
        <dbReference type="Proteomes" id="UP001595829"/>
    </source>
</evidence>
<keyword evidence="2" id="KW-0732">Signal</keyword>
<feature type="region of interest" description="Disordered" evidence="1">
    <location>
        <begin position="28"/>
        <end position="49"/>
    </location>
</feature>
<proteinExistence type="predicted"/>
<keyword evidence="4" id="KW-1185">Reference proteome</keyword>
<dbReference type="EMBL" id="JBHSJD010000022">
    <property type="protein sequence ID" value="MFC5025595.1"/>
    <property type="molecule type" value="Genomic_DNA"/>
</dbReference>
<accession>A0ABV9XMP8</accession>
<feature type="signal peptide" evidence="2">
    <location>
        <begin position="1"/>
        <end position="22"/>
    </location>
</feature>
<evidence type="ECO:0000256" key="1">
    <source>
        <dbReference type="SAM" id="MobiDB-lite"/>
    </source>
</evidence>
<feature type="chain" id="PRO_5045770850" evidence="2">
    <location>
        <begin position="23"/>
        <end position="277"/>
    </location>
</feature>
<organism evidence="3 4">
    <name type="scientific">Streptomyces coeruleoprunus</name>
    <dbReference type="NCBI Taxonomy" id="285563"/>
    <lineage>
        <taxon>Bacteria</taxon>
        <taxon>Bacillati</taxon>
        <taxon>Actinomycetota</taxon>
        <taxon>Actinomycetes</taxon>
        <taxon>Kitasatosporales</taxon>
        <taxon>Streptomycetaceae</taxon>
        <taxon>Streptomyces</taxon>
    </lineage>
</organism>
<reference evidence="4" key="1">
    <citation type="journal article" date="2019" name="Int. J. Syst. Evol. Microbiol.">
        <title>The Global Catalogue of Microorganisms (GCM) 10K type strain sequencing project: providing services to taxonomists for standard genome sequencing and annotation.</title>
        <authorList>
            <consortium name="The Broad Institute Genomics Platform"/>
            <consortium name="The Broad Institute Genome Sequencing Center for Infectious Disease"/>
            <person name="Wu L."/>
            <person name="Ma J."/>
        </authorList>
    </citation>
    <scope>NUCLEOTIDE SEQUENCE [LARGE SCALE GENOMIC DNA]</scope>
    <source>
        <strain evidence="4">CGMCC 4.1648</strain>
    </source>
</reference>
<feature type="compositionally biased region" description="Low complexity" evidence="1">
    <location>
        <begin position="152"/>
        <end position="166"/>
    </location>
</feature>
<comment type="caution">
    <text evidence="3">The sequence shown here is derived from an EMBL/GenBank/DDBJ whole genome shotgun (WGS) entry which is preliminary data.</text>
</comment>
<dbReference type="PROSITE" id="PS51257">
    <property type="entry name" value="PROKAR_LIPOPROTEIN"/>
    <property type="match status" value="1"/>
</dbReference>
<protein>
    <submittedName>
        <fullName evidence="3">DUF3558 domain-containing protein</fullName>
    </submittedName>
</protein>